<accession>A0ABT0B8E3</accession>
<dbReference type="Pfam" id="PF05901">
    <property type="entry name" value="Excalibur"/>
    <property type="match status" value="1"/>
</dbReference>
<evidence type="ECO:0000313" key="3">
    <source>
        <dbReference type="EMBL" id="MCJ2181347.1"/>
    </source>
</evidence>
<dbReference type="EMBL" id="JALHLF010000002">
    <property type="protein sequence ID" value="MCJ2181347.1"/>
    <property type="molecule type" value="Genomic_DNA"/>
</dbReference>
<feature type="compositionally biased region" description="Basic and acidic residues" evidence="1">
    <location>
        <begin position="84"/>
        <end position="94"/>
    </location>
</feature>
<evidence type="ECO:0000259" key="2">
    <source>
        <dbReference type="SMART" id="SM00894"/>
    </source>
</evidence>
<protein>
    <submittedName>
        <fullName evidence="3">Excalibur calcium-binding domain-containing protein</fullName>
    </submittedName>
</protein>
<name>A0ABT0B8E3_9SPHN</name>
<dbReference type="RefSeq" id="WP_244016464.1">
    <property type="nucleotide sequence ID" value="NZ_JALHLF010000002.1"/>
</dbReference>
<dbReference type="SMART" id="SM00894">
    <property type="entry name" value="Excalibur"/>
    <property type="match status" value="1"/>
</dbReference>
<evidence type="ECO:0000313" key="4">
    <source>
        <dbReference type="Proteomes" id="UP001162881"/>
    </source>
</evidence>
<comment type="caution">
    <text evidence="3">The sequence shown here is derived from an EMBL/GenBank/DDBJ whole genome shotgun (WGS) entry which is preliminary data.</text>
</comment>
<feature type="region of interest" description="Disordered" evidence="1">
    <location>
        <begin position="82"/>
        <end position="119"/>
    </location>
</feature>
<proteinExistence type="predicted"/>
<keyword evidence="4" id="KW-1185">Reference proteome</keyword>
<evidence type="ECO:0000256" key="1">
    <source>
        <dbReference type="SAM" id="MobiDB-lite"/>
    </source>
</evidence>
<gene>
    <name evidence="3" type="ORF">MTR62_01300</name>
</gene>
<sequence length="131" mass="14214">MVSNVTSITDALRVRRRRTAAFRRVALCTLLGAVIVGSALGYGLARGEPTLSEFFVHARGLIPTFSPYYRYCDDARLAGTAPLHRGEPGYRPELDADGDGIACEPVPSGSQHNGLPELGHDSRTLRRLLAH</sequence>
<reference evidence="3" key="1">
    <citation type="submission" date="2022-03" db="EMBL/GenBank/DDBJ databases">
        <title>Identification of a novel bacterium isolated from mangrove sediments.</title>
        <authorList>
            <person name="Pan X."/>
        </authorList>
    </citation>
    <scope>NUCLEOTIDE SEQUENCE</scope>
    <source>
        <strain evidence="3">B1949</strain>
    </source>
</reference>
<dbReference type="Proteomes" id="UP001162881">
    <property type="component" value="Unassembled WGS sequence"/>
</dbReference>
<dbReference type="InterPro" id="IPR008613">
    <property type="entry name" value="Excalibur_Ca-bd_domain"/>
</dbReference>
<organism evidence="3 4">
    <name type="scientific">Novosphingobium organovorum</name>
    <dbReference type="NCBI Taxonomy" id="2930092"/>
    <lineage>
        <taxon>Bacteria</taxon>
        <taxon>Pseudomonadati</taxon>
        <taxon>Pseudomonadota</taxon>
        <taxon>Alphaproteobacteria</taxon>
        <taxon>Sphingomonadales</taxon>
        <taxon>Sphingomonadaceae</taxon>
        <taxon>Novosphingobium</taxon>
    </lineage>
</organism>
<feature type="domain" description="Excalibur calcium-binding" evidence="2">
    <location>
        <begin position="68"/>
        <end position="104"/>
    </location>
</feature>